<organism evidence="1 2">
    <name type="scientific">Listeria booriae</name>
    <dbReference type="NCBI Taxonomy" id="1552123"/>
    <lineage>
        <taxon>Bacteria</taxon>
        <taxon>Bacillati</taxon>
        <taxon>Bacillota</taxon>
        <taxon>Bacilli</taxon>
        <taxon>Bacillales</taxon>
        <taxon>Listeriaceae</taxon>
        <taxon>Listeria</taxon>
    </lineage>
</organism>
<dbReference type="Proteomes" id="UP000029844">
    <property type="component" value="Unassembled WGS sequence"/>
</dbReference>
<keyword evidence="2" id="KW-1185">Reference proteome</keyword>
<dbReference type="AlphaFoldDB" id="A0A099WFP7"/>
<name>A0A099WFP7_9LIST</name>
<dbReference type="EMBL" id="JNFA01000005">
    <property type="protein sequence ID" value="KGL43446.1"/>
    <property type="molecule type" value="Genomic_DNA"/>
</dbReference>
<sequence length="137" mass="15694">MKITKILSLLICMMLILILGACGGKNDYGLVEVDKEKEIVSLLDSKETRGVRYVYFGRPTCPECKIFQPKLEEVLDSKKIKVLYFNTDTFKESDTFFKTVSMFNVSSVPSLVRIENGKVQKVLLYEKDKSKIDSFMD</sequence>
<dbReference type="InterPro" id="IPR036249">
    <property type="entry name" value="Thioredoxin-like_sf"/>
</dbReference>
<dbReference type="STRING" id="1552123.EP57_02395"/>
<accession>A0A099WFP7</accession>
<evidence type="ECO:0000313" key="2">
    <source>
        <dbReference type="Proteomes" id="UP000029844"/>
    </source>
</evidence>
<gene>
    <name evidence="1" type="ORF">EP57_02395</name>
</gene>
<dbReference type="GeneID" id="58716285"/>
<comment type="caution">
    <text evidence="1">The sequence shown here is derived from an EMBL/GenBank/DDBJ whole genome shotgun (WGS) entry which is preliminary data.</text>
</comment>
<dbReference type="InterPro" id="IPR046698">
    <property type="entry name" value="PedC-like"/>
</dbReference>
<evidence type="ECO:0000313" key="1">
    <source>
        <dbReference type="EMBL" id="KGL43446.1"/>
    </source>
</evidence>
<dbReference type="Pfam" id="PF20207">
    <property type="entry name" value="DUF6568"/>
    <property type="match status" value="1"/>
</dbReference>
<dbReference type="SUPFAM" id="SSF52833">
    <property type="entry name" value="Thioredoxin-like"/>
    <property type="match status" value="1"/>
</dbReference>
<dbReference type="RefSeq" id="WP_036083863.1">
    <property type="nucleotide sequence ID" value="NZ_CBCSHQ010000001.1"/>
</dbReference>
<dbReference type="Gene3D" id="3.40.30.10">
    <property type="entry name" value="Glutaredoxin"/>
    <property type="match status" value="1"/>
</dbReference>
<dbReference type="OrthoDB" id="9792987at2"/>
<dbReference type="PROSITE" id="PS51257">
    <property type="entry name" value="PROKAR_LIPOPROTEIN"/>
    <property type="match status" value="1"/>
</dbReference>
<protein>
    <submittedName>
        <fullName evidence="1">Uncharacterized protein</fullName>
    </submittedName>
</protein>
<dbReference type="CDD" id="cd02947">
    <property type="entry name" value="TRX_family"/>
    <property type="match status" value="1"/>
</dbReference>
<proteinExistence type="predicted"/>
<dbReference type="eggNOG" id="COG0526">
    <property type="taxonomic scope" value="Bacteria"/>
</dbReference>
<reference evidence="1 2" key="1">
    <citation type="submission" date="2014-05" db="EMBL/GenBank/DDBJ databases">
        <title>Novel Listeriaceae from food processing environments.</title>
        <authorList>
            <person name="den Bakker H.C."/>
        </authorList>
    </citation>
    <scope>NUCLEOTIDE SEQUENCE [LARGE SCALE GENOMIC DNA]</scope>
    <source>
        <strain evidence="1 2">FSL A5-0281</strain>
    </source>
</reference>